<proteinExistence type="predicted"/>
<evidence type="ECO:0000313" key="2">
    <source>
        <dbReference type="Proteomes" id="UP001200034"/>
    </source>
</evidence>
<dbReference type="EMBL" id="JAJJHW010002585">
    <property type="protein sequence ID" value="KAH8372408.1"/>
    <property type="molecule type" value="Genomic_DNA"/>
</dbReference>
<dbReference type="Proteomes" id="UP001200034">
    <property type="component" value="Unassembled WGS sequence"/>
</dbReference>
<name>A0AAD4K2I6_9MUSC</name>
<evidence type="ECO:0000313" key="1">
    <source>
        <dbReference type="EMBL" id="KAH8372408.1"/>
    </source>
</evidence>
<organism evidence="1 2">
    <name type="scientific">Drosophila rubida</name>
    <dbReference type="NCBI Taxonomy" id="30044"/>
    <lineage>
        <taxon>Eukaryota</taxon>
        <taxon>Metazoa</taxon>
        <taxon>Ecdysozoa</taxon>
        <taxon>Arthropoda</taxon>
        <taxon>Hexapoda</taxon>
        <taxon>Insecta</taxon>
        <taxon>Pterygota</taxon>
        <taxon>Neoptera</taxon>
        <taxon>Endopterygota</taxon>
        <taxon>Diptera</taxon>
        <taxon>Brachycera</taxon>
        <taxon>Muscomorpha</taxon>
        <taxon>Ephydroidea</taxon>
        <taxon>Drosophilidae</taxon>
        <taxon>Drosophila</taxon>
    </lineage>
</organism>
<keyword evidence="2" id="KW-1185">Reference proteome</keyword>
<dbReference type="AlphaFoldDB" id="A0AAD4K2I6"/>
<reference evidence="1" key="1">
    <citation type="journal article" date="2021" name="Mol. Ecol. Resour.">
        <title>Phylogenomic analyses of the genus Drosophila reveals genomic signals of climate adaptation.</title>
        <authorList>
            <person name="Li F."/>
            <person name="Rane R.V."/>
            <person name="Luria V."/>
            <person name="Xiong Z."/>
            <person name="Chen J."/>
            <person name="Li Z."/>
            <person name="Catullo R.A."/>
            <person name="Griffin P.C."/>
            <person name="Schiffer M."/>
            <person name="Pearce S."/>
            <person name="Lee S.F."/>
            <person name="McElroy K."/>
            <person name="Stocker A."/>
            <person name="Shirriffs J."/>
            <person name="Cockerell F."/>
            <person name="Coppin C."/>
            <person name="Sgro C.M."/>
            <person name="Karger A."/>
            <person name="Cain J.W."/>
            <person name="Weber J.A."/>
            <person name="Santpere G."/>
            <person name="Kirschner M.W."/>
            <person name="Hoffmann A.A."/>
            <person name="Oakeshott J.G."/>
            <person name="Zhang G."/>
        </authorList>
    </citation>
    <scope>NUCLEOTIDE SEQUENCE</scope>
    <source>
        <strain evidence="1">BGI-SZ-2011g</strain>
    </source>
</reference>
<gene>
    <name evidence="1" type="ORF">KR093_011383</name>
</gene>
<dbReference type="InterPro" id="IPR010512">
    <property type="entry name" value="DUF1091"/>
</dbReference>
<dbReference type="Pfam" id="PF06477">
    <property type="entry name" value="DUF1091"/>
    <property type="match status" value="1"/>
</dbReference>
<protein>
    <submittedName>
        <fullName evidence="1">Uncharacterized protein</fullName>
    </submittedName>
</protein>
<comment type="caution">
    <text evidence="1">The sequence shown here is derived from an EMBL/GenBank/DDBJ whole genome shotgun (WGS) entry which is preliminary data.</text>
</comment>
<dbReference type="PANTHER" id="PTHR20898">
    <property type="entry name" value="DAEDALUS ON 3-RELATED-RELATED"/>
    <property type="match status" value="1"/>
</dbReference>
<accession>A0AAD4K2I6</accession>
<sequence length="164" mass="19229">MLTGFGQSGLFTIRKVSCKCYDPSFCEFKKCEMKVIRRGVIAFNSLCVNHQLPIDNLKLHLQLFKQSNGYQPFMINYTLDYCFYIRSPKSYPLFQAFHAAFMLATNFNHSCPINHDIVVDNLLYEDNRMLNSLPISRGEYLVVLKTLVSKLWRNEYKIYVSRND</sequence>
<dbReference type="PANTHER" id="PTHR20898:SF0">
    <property type="entry name" value="DAEDALUS ON 3-RELATED"/>
    <property type="match status" value="1"/>
</dbReference>